<feature type="region of interest" description="Disordered" evidence="1">
    <location>
        <begin position="33"/>
        <end position="88"/>
    </location>
</feature>
<accession>A0A5N5T1B2</accession>
<feature type="compositionally biased region" description="Low complexity" evidence="1">
    <location>
        <begin position="70"/>
        <end position="80"/>
    </location>
</feature>
<protein>
    <submittedName>
        <fullName evidence="2">Uncharacterized protein</fullName>
    </submittedName>
</protein>
<keyword evidence="3" id="KW-1185">Reference proteome</keyword>
<gene>
    <name evidence="2" type="ORF">Anas_12737</name>
</gene>
<dbReference type="EMBL" id="SEYY01016757">
    <property type="protein sequence ID" value="KAB7499769.1"/>
    <property type="molecule type" value="Genomic_DNA"/>
</dbReference>
<evidence type="ECO:0000313" key="3">
    <source>
        <dbReference type="Proteomes" id="UP000326759"/>
    </source>
</evidence>
<name>A0A5N5T1B2_9CRUS</name>
<reference evidence="2 3" key="1">
    <citation type="journal article" date="2019" name="PLoS Biol.">
        <title>Sex chromosomes control vertical transmission of feminizing Wolbachia symbionts in an isopod.</title>
        <authorList>
            <person name="Becking T."/>
            <person name="Chebbi M.A."/>
            <person name="Giraud I."/>
            <person name="Moumen B."/>
            <person name="Laverre T."/>
            <person name="Caubet Y."/>
            <person name="Peccoud J."/>
            <person name="Gilbert C."/>
            <person name="Cordaux R."/>
        </authorList>
    </citation>
    <scope>NUCLEOTIDE SEQUENCE [LARGE SCALE GENOMIC DNA]</scope>
    <source>
        <strain evidence="2">ANa2</strain>
        <tissue evidence="2">Whole body excluding digestive tract and cuticle</tissue>
    </source>
</reference>
<dbReference type="OrthoDB" id="10055322at2759"/>
<comment type="caution">
    <text evidence="2">The sequence shown here is derived from an EMBL/GenBank/DDBJ whole genome shotgun (WGS) entry which is preliminary data.</text>
</comment>
<proteinExistence type="predicted"/>
<dbReference type="AlphaFoldDB" id="A0A5N5T1B2"/>
<evidence type="ECO:0000256" key="1">
    <source>
        <dbReference type="SAM" id="MobiDB-lite"/>
    </source>
</evidence>
<organism evidence="2 3">
    <name type="scientific">Armadillidium nasatum</name>
    <dbReference type="NCBI Taxonomy" id="96803"/>
    <lineage>
        <taxon>Eukaryota</taxon>
        <taxon>Metazoa</taxon>
        <taxon>Ecdysozoa</taxon>
        <taxon>Arthropoda</taxon>
        <taxon>Crustacea</taxon>
        <taxon>Multicrustacea</taxon>
        <taxon>Malacostraca</taxon>
        <taxon>Eumalacostraca</taxon>
        <taxon>Peracarida</taxon>
        <taxon>Isopoda</taxon>
        <taxon>Oniscidea</taxon>
        <taxon>Crinocheta</taxon>
        <taxon>Armadillidiidae</taxon>
        <taxon>Armadillidium</taxon>
    </lineage>
</organism>
<dbReference type="Proteomes" id="UP000326759">
    <property type="component" value="Unassembled WGS sequence"/>
</dbReference>
<evidence type="ECO:0000313" key="2">
    <source>
        <dbReference type="EMBL" id="KAB7499769.1"/>
    </source>
</evidence>
<sequence length="140" mass="15613">MLFILKANKEEEYLQYVTKIIKYLKEEAQNTNQNNSALNASPVPSPVNAGVGRQMNQLGAPSPGGMINTPGQPQQQQPSPVASTSLEDRAYLEKIKRLQSKYLEPLRDIVQRSGNSGSKNCRKEEVLKSMNRNRVLLRGS</sequence>